<sequence length="82" mass="9339">MTFNEPSFNNKDEAKNFLRRLCGQEIIVHVSDGRRFIGSFWCTDNVGNIVMESNNLQRHFSTIVVPGQHITKVECASNLLVN</sequence>
<dbReference type="InterPro" id="IPR034110">
    <property type="entry name" value="LSMD1_Sm"/>
</dbReference>
<reference evidence="1" key="1">
    <citation type="journal article" date="2009" name="Nature">
        <title>The Schistosoma japonicum genome reveals features of host-parasite interplay.</title>
        <authorList>
            <person name="Liu F."/>
            <person name="Zhou Y."/>
            <person name="Wang Z.Q."/>
            <person name="Lu G."/>
            <person name="Zheng H."/>
            <person name="Brindley P.J."/>
            <person name="McManus D.P."/>
            <person name="Blair D."/>
            <person name="Zhang Q.H."/>
            <person name="Zhong Y."/>
            <person name="Wang S."/>
            <person name="Han Z.G."/>
            <person name="Chen Z."/>
        </authorList>
    </citation>
    <scope>NUCLEOTIDE SEQUENCE</scope>
    <source>
        <strain evidence="1">Anhui</strain>
    </source>
</reference>
<proteinExistence type="evidence at transcript level"/>
<name>C1LHB7_SCHJA</name>
<dbReference type="Gene3D" id="2.30.30.100">
    <property type="match status" value="1"/>
</dbReference>
<dbReference type="CDD" id="cd06168">
    <property type="entry name" value="LSMD1"/>
    <property type="match status" value="1"/>
</dbReference>
<accession>C1LHB7</accession>
<organism evidence="1">
    <name type="scientific">Schistosoma japonicum</name>
    <name type="common">Blood fluke</name>
    <dbReference type="NCBI Taxonomy" id="6182"/>
    <lineage>
        <taxon>Eukaryota</taxon>
        <taxon>Metazoa</taxon>
        <taxon>Spiralia</taxon>
        <taxon>Lophotrochozoa</taxon>
        <taxon>Platyhelminthes</taxon>
        <taxon>Trematoda</taxon>
        <taxon>Digenea</taxon>
        <taxon>Strigeidida</taxon>
        <taxon>Schistosomatoidea</taxon>
        <taxon>Schistosomatidae</taxon>
        <taxon>Schistosoma</taxon>
    </lineage>
</organism>
<evidence type="ECO:0000313" key="1">
    <source>
        <dbReference type="EMBL" id="CAX74095.1"/>
    </source>
</evidence>
<dbReference type="EMBL" id="FN318366">
    <property type="protein sequence ID" value="CAX74095.1"/>
    <property type="molecule type" value="mRNA"/>
</dbReference>
<dbReference type="SUPFAM" id="SSF50182">
    <property type="entry name" value="Sm-like ribonucleoproteins"/>
    <property type="match status" value="1"/>
</dbReference>
<dbReference type="GO" id="GO:0031417">
    <property type="term" value="C:NatC complex"/>
    <property type="evidence" value="ECO:0007669"/>
    <property type="project" value="InterPro"/>
</dbReference>
<dbReference type="InterPro" id="IPR010920">
    <property type="entry name" value="LSM_dom_sf"/>
</dbReference>
<dbReference type="AlphaFoldDB" id="C1LHB7"/>
<protein>
    <submittedName>
        <fullName evidence="1">Hypotheticial protein</fullName>
    </submittedName>
</protein>
<reference evidence="1" key="2">
    <citation type="submission" date="2009-03" db="EMBL/GenBank/DDBJ databases">
        <authorList>
            <person name="Gang L."/>
        </authorList>
    </citation>
    <scope>NUCLEOTIDE SEQUENCE</scope>
    <source>
        <strain evidence="1">Anhui</strain>
    </source>
</reference>